<name>A0A392VWV7_9FABA</name>
<sequence>FIVLLFSSDAMQSYFHVRSVMRRESRWAKLKLPHH</sequence>
<dbReference type="Proteomes" id="UP000265520">
    <property type="component" value="Unassembled WGS sequence"/>
</dbReference>
<keyword evidence="2" id="KW-1185">Reference proteome</keyword>
<reference evidence="1 2" key="1">
    <citation type="journal article" date="2018" name="Front. Plant Sci.">
        <title>Red Clover (Trifolium pratense) and Zigzag Clover (T. medium) - A Picture of Genomic Similarities and Differences.</title>
        <authorList>
            <person name="Dluhosova J."/>
            <person name="Istvanek J."/>
            <person name="Nedelnik J."/>
            <person name="Repkova J."/>
        </authorList>
    </citation>
    <scope>NUCLEOTIDE SEQUENCE [LARGE SCALE GENOMIC DNA]</scope>
    <source>
        <strain evidence="2">cv. 10/8</strain>
        <tissue evidence="1">Leaf</tissue>
    </source>
</reference>
<protein>
    <submittedName>
        <fullName evidence="1">Uncharacterized protein</fullName>
    </submittedName>
</protein>
<evidence type="ECO:0000313" key="2">
    <source>
        <dbReference type="Proteomes" id="UP000265520"/>
    </source>
</evidence>
<comment type="caution">
    <text evidence="1">The sequence shown here is derived from an EMBL/GenBank/DDBJ whole genome shotgun (WGS) entry which is preliminary data.</text>
</comment>
<accession>A0A392VWV7</accession>
<proteinExistence type="predicted"/>
<evidence type="ECO:0000313" key="1">
    <source>
        <dbReference type="EMBL" id="MCI92854.1"/>
    </source>
</evidence>
<feature type="non-terminal residue" evidence="1">
    <location>
        <position position="1"/>
    </location>
</feature>
<dbReference type="AlphaFoldDB" id="A0A392VWV7"/>
<organism evidence="1 2">
    <name type="scientific">Trifolium medium</name>
    <dbReference type="NCBI Taxonomy" id="97028"/>
    <lineage>
        <taxon>Eukaryota</taxon>
        <taxon>Viridiplantae</taxon>
        <taxon>Streptophyta</taxon>
        <taxon>Embryophyta</taxon>
        <taxon>Tracheophyta</taxon>
        <taxon>Spermatophyta</taxon>
        <taxon>Magnoliopsida</taxon>
        <taxon>eudicotyledons</taxon>
        <taxon>Gunneridae</taxon>
        <taxon>Pentapetalae</taxon>
        <taxon>rosids</taxon>
        <taxon>fabids</taxon>
        <taxon>Fabales</taxon>
        <taxon>Fabaceae</taxon>
        <taxon>Papilionoideae</taxon>
        <taxon>50 kb inversion clade</taxon>
        <taxon>NPAAA clade</taxon>
        <taxon>Hologalegina</taxon>
        <taxon>IRL clade</taxon>
        <taxon>Trifolieae</taxon>
        <taxon>Trifolium</taxon>
    </lineage>
</organism>
<dbReference type="EMBL" id="LXQA011312713">
    <property type="protein sequence ID" value="MCI92854.1"/>
    <property type="molecule type" value="Genomic_DNA"/>
</dbReference>